<dbReference type="AlphaFoldDB" id="A0AB36G090"/>
<proteinExistence type="predicted"/>
<reference evidence="1 2" key="1">
    <citation type="submission" date="2016-09" db="EMBL/GenBank/DDBJ databases">
        <title>Draft Genome Sequence of four Alteromonas macleodii strains isolated from copper coupons and grown long-term at elevated copper levels.</title>
        <authorList>
            <person name="Cusick K."/>
            <person name="Dale J."/>
            <person name="Little B."/>
            <person name="Biffinger J."/>
        </authorList>
    </citation>
    <scope>NUCLEOTIDE SEQUENCE [LARGE SCALE GENOMIC DNA]</scope>
    <source>
        <strain evidence="1 2">KCP01</strain>
    </source>
</reference>
<protein>
    <submittedName>
        <fullName evidence="1">Uncharacterized protein</fullName>
    </submittedName>
</protein>
<dbReference type="Proteomes" id="UP000095392">
    <property type="component" value="Unassembled WGS sequence"/>
</dbReference>
<evidence type="ECO:0000313" key="1">
    <source>
        <dbReference type="EMBL" id="OES33294.1"/>
    </source>
</evidence>
<accession>A0AB36G090</accession>
<organism evidence="1 2">
    <name type="scientific">Alteromonas macleodii</name>
    <name type="common">Pseudoalteromonas macleodii</name>
    <dbReference type="NCBI Taxonomy" id="28108"/>
    <lineage>
        <taxon>Bacteria</taxon>
        <taxon>Pseudomonadati</taxon>
        <taxon>Pseudomonadota</taxon>
        <taxon>Gammaproteobacteria</taxon>
        <taxon>Alteromonadales</taxon>
        <taxon>Alteromonadaceae</taxon>
        <taxon>Alteromonas/Salinimonas group</taxon>
        <taxon>Alteromonas</taxon>
    </lineage>
</organism>
<name>A0AB36G090_ALTMA</name>
<keyword evidence="2" id="KW-1185">Reference proteome</keyword>
<sequence>MVIALRLTKKVIQDPLETTYANTNEMMPTSAAKENHLS</sequence>
<gene>
    <name evidence="1" type="ORF">BFV95_0530</name>
</gene>
<evidence type="ECO:0000313" key="2">
    <source>
        <dbReference type="Proteomes" id="UP000095392"/>
    </source>
</evidence>
<comment type="caution">
    <text evidence="1">The sequence shown here is derived from an EMBL/GenBank/DDBJ whole genome shotgun (WGS) entry which is preliminary data.</text>
</comment>
<dbReference type="EMBL" id="MIPY01000008">
    <property type="protein sequence ID" value="OES33294.1"/>
    <property type="molecule type" value="Genomic_DNA"/>
</dbReference>